<name>A0A926DND9_9FIRM</name>
<dbReference type="Pfam" id="PF02604">
    <property type="entry name" value="PhdYeFM_antitox"/>
    <property type="match status" value="1"/>
</dbReference>
<dbReference type="RefSeq" id="WP_177716472.1">
    <property type="nucleotide sequence ID" value="NZ_JACRSQ010000001.1"/>
</dbReference>
<dbReference type="InterPro" id="IPR006442">
    <property type="entry name" value="Antitoxin_Phd/YefM"/>
</dbReference>
<dbReference type="Proteomes" id="UP000657006">
    <property type="component" value="Unassembled WGS sequence"/>
</dbReference>
<dbReference type="EMBL" id="JACRSQ010000001">
    <property type="protein sequence ID" value="MBC8542170.1"/>
    <property type="molecule type" value="Genomic_DNA"/>
</dbReference>
<proteinExistence type="inferred from homology"/>
<dbReference type="SUPFAM" id="SSF143120">
    <property type="entry name" value="YefM-like"/>
    <property type="match status" value="1"/>
</dbReference>
<protein>
    <recommendedName>
        <fullName evidence="2">Antitoxin</fullName>
    </recommendedName>
</protein>
<sequence length="77" mass="8552">MITATATEVQNNFGKYLNIVQTGGEVIVLKNGKEVARLISHDKSVSFLTDSLVGVLKGNYDDREARSERMTKYESVD</sequence>
<gene>
    <name evidence="3" type="ORF">H8730_01215</name>
</gene>
<comment type="caution">
    <text evidence="3">The sequence shown here is derived from an EMBL/GenBank/DDBJ whole genome shotgun (WGS) entry which is preliminary data.</text>
</comment>
<evidence type="ECO:0000313" key="3">
    <source>
        <dbReference type="EMBL" id="MBC8542170.1"/>
    </source>
</evidence>
<comment type="similarity">
    <text evidence="1 2">Belongs to the phD/YefM antitoxin family.</text>
</comment>
<reference evidence="3" key="1">
    <citation type="submission" date="2020-08" db="EMBL/GenBank/DDBJ databases">
        <title>Genome public.</title>
        <authorList>
            <person name="Liu C."/>
            <person name="Sun Q."/>
        </authorList>
    </citation>
    <scope>NUCLEOTIDE SEQUENCE</scope>
    <source>
        <strain evidence="3">NSJ-32</strain>
    </source>
</reference>
<dbReference type="NCBIfam" id="TIGR01552">
    <property type="entry name" value="phd_fam"/>
    <property type="match status" value="1"/>
</dbReference>
<accession>A0A926DND9</accession>
<evidence type="ECO:0000313" key="4">
    <source>
        <dbReference type="Proteomes" id="UP000657006"/>
    </source>
</evidence>
<dbReference type="InterPro" id="IPR036165">
    <property type="entry name" value="YefM-like_sf"/>
</dbReference>
<evidence type="ECO:0000256" key="2">
    <source>
        <dbReference type="RuleBase" id="RU362080"/>
    </source>
</evidence>
<keyword evidence="4" id="KW-1185">Reference proteome</keyword>
<comment type="function">
    <text evidence="2">Antitoxin component of a type II toxin-antitoxin (TA) system.</text>
</comment>
<evidence type="ECO:0000256" key="1">
    <source>
        <dbReference type="ARBA" id="ARBA00009981"/>
    </source>
</evidence>
<dbReference type="Gene3D" id="3.40.1620.10">
    <property type="entry name" value="YefM-like domain"/>
    <property type="match status" value="1"/>
</dbReference>
<dbReference type="AlphaFoldDB" id="A0A926DND9"/>
<organism evidence="3 4">
    <name type="scientific">Bianquea renquensis</name>
    <dbReference type="NCBI Taxonomy" id="2763661"/>
    <lineage>
        <taxon>Bacteria</taxon>
        <taxon>Bacillati</taxon>
        <taxon>Bacillota</taxon>
        <taxon>Clostridia</taxon>
        <taxon>Eubacteriales</taxon>
        <taxon>Bianqueaceae</taxon>
        <taxon>Bianquea</taxon>
    </lineage>
</organism>